<protein>
    <submittedName>
        <fullName evidence="2">DUF58 domain-containing protein</fullName>
    </submittedName>
</protein>
<evidence type="ECO:0000313" key="3">
    <source>
        <dbReference type="Proteomes" id="UP001319104"/>
    </source>
</evidence>
<organism evidence="2 3">
    <name type="scientific">Litoribacter ruber</name>
    <dbReference type="NCBI Taxonomy" id="702568"/>
    <lineage>
        <taxon>Bacteria</taxon>
        <taxon>Pseudomonadati</taxon>
        <taxon>Bacteroidota</taxon>
        <taxon>Cytophagia</taxon>
        <taxon>Cytophagales</taxon>
        <taxon>Cyclobacteriaceae</taxon>
        <taxon>Litoribacter</taxon>
    </lineage>
</organism>
<dbReference type="PANTHER" id="PTHR33608:SF7">
    <property type="entry name" value="DUF58 DOMAIN-CONTAINING PROTEIN"/>
    <property type="match status" value="1"/>
</dbReference>
<keyword evidence="3" id="KW-1185">Reference proteome</keyword>
<accession>A0AAP2CHL0</accession>
<dbReference type="Proteomes" id="UP001319104">
    <property type="component" value="Unassembled WGS sequence"/>
</dbReference>
<evidence type="ECO:0000313" key="2">
    <source>
        <dbReference type="EMBL" id="MBS9523869.1"/>
    </source>
</evidence>
<gene>
    <name evidence="2" type="ORF">KI659_07560</name>
</gene>
<evidence type="ECO:0000259" key="1">
    <source>
        <dbReference type="Pfam" id="PF01882"/>
    </source>
</evidence>
<dbReference type="Pfam" id="PF01882">
    <property type="entry name" value="DUF58"/>
    <property type="match status" value="1"/>
</dbReference>
<name>A0AAP2CHL0_9BACT</name>
<sequence length="289" mass="33574">MSHSPAELIKLNNLQLAARIISEELQGGIHTGRRIGAGTEFEQYKHYEPGDDPKRIDWKLFARSSKYLIKESTVESNLSIKFILDLSGSMNYEEDGIKRLEYAKVLLASLAFLAMQQHDKISFFTLKNGEVQQEVHTTPKSFQRMLFTLENVRAEGQWPDRAQTFPQLQSRERELVILVSDLLQTNEEWTNLVASLSQPRREIVLFQLLGQQEINFDLKGFYRFEDLESGSTLEMDAGSIREQYQKEMADYLNQLEKALFLPQVHLLRTTLDQPIADVLRQYLLKRKLY</sequence>
<dbReference type="InterPro" id="IPR002881">
    <property type="entry name" value="DUF58"/>
</dbReference>
<dbReference type="AlphaFoldDB" id="A0AAP2CHL0"/>
<dbReference type="RefSeq" id="WP_213944745.1">
    <property type="nucleotide sequence ID" value="NZ_JAHCMY010000003.1"/>
</dbReference>
<dbReference type="SUPFAM" id="SSF53300">
    <property type="entry name" value="vWA-like"/>
    <property type="match status" value="1"/>
</dbReference>
<reference evidence="2 3" key="1">
    <citation type="submission" date="2021-05" db="EMBL/GenBank/DDBJ databases">
        <authorList>
            <person name="Zhang Z.D."/>
            <person name="Osman G."/>
        </authorList>
    </citation>
    <scope>NUCLEOTIDE SEQUENCE [LARGE SCALE GENOMIC DNA]</scope>
    <source>
        <strain evidence="2 3">KCTC 32217</strain>
    </source>
</reference>
<feature type="domain" description="DUF58" evidence="1">
    <location>
        <begin position="44"/>
        <end position="250"/>
    </location>
</feature>
<comment type="caution">
    <text evidence="2">The sequence shown here is derived from an EMBL/GenBank/DDBJ whole genome shotgun (WGS) entry which is preliminary data.</text>
</comment>
<proteinExistence type="predicted"/>
<dbReference type="PANTHER" id="PTHR33608">
    <property type="entry name" value="BLL2464 PROTEIN"/>
    <property type="match status" value="1"/>
</dbReference>
<dbReference type="EMBL" id="JAHCMY010000003">
    <property type="protein sequence ID" value="MBS9523869.1"/>
    <property type="molecule type" value="Genomic_DNA"/>
</dbReference>
<dbReference type="InterPro" id="IPR036465">
    <property type="entry name" value="vWFA_dom_sf"/>
</dbReference>